<dbReference type="Proteomes" id="UP000824533">
    <property type="component" value="Linkage Group LG01"/>
</dbReference>
<proteinExistence type="predicted"/>
<name>A0ACC1DJ21_9NEOP</name>
<keyword evidence="2" id="KW-1185">Reference proteome</keyword>
<sequence>MTLIPWQRGKPLVWEATCVDTLAASHLPNTSKSAGSAAETAESLKRRKYATLCESYMFVPFAVETLGPWDVTYCGTAYDGYLCWGPTESDETVQQLCPDTRLSIAVRTCNKAGKWLGRTANETGDKGWTNFTMCYPYEVRRLFSQVYSNEGGAQLPTYMFYLFKLLFLTRSLRNNRTRIHRSLFSAMIVQVVIRLTVYIDQALVRNVLNDRANNGNVTIHGIDNMPYLCEGAYILLEYAISCMFIWMFIEGLYLHKVVTANALRENTPYLLYYVLGWGLPLLITAIWASLTAVHYYKSNFDSSDFLSSIASSIKYKMILVSNMTSNNRKAVRAALLLLPLLGITNLLSMVEPPLDGSVWVFGIWSYLTHFMRSFQGLFIAMLYCFTNAERRKYATLCESYMFVPFAVETLGPWGPEAMSLYQNLSKRLIDSSGDQRAGESEPSVPRAPGRRLSALGIEKVGSGGVQRGPDRRHLGIRARDEPSRYKCRAGGRKPTVARYWRLRCGDAEEGPIPAPSKGVLVESRTRGTKAAVRAAPWSRAPGWPPRSPVCAATRTEAETPPTTLPATRTESIETTLPDLQIQKV</sequence>
<comment type="caution">
    <text evidence="1">The sequence shown here is derived from an EMBL/GenBank/DDBJ whole genome shotgun (WGS) entry which is preliminary data.</text>
</comment>
<reference evidence="1 2" key="1">
    <citation type="journal article" date="2021" name="Front. Genet.">
        <title>Chromosome-Level Genome Assembly Reveals Significant Gene Expansion in the Toll and IMD Signaling Pathways of Dendrolimus kikuchii.</title>
        <authorList>
            <person name="Zhou J."/>
            <person name="Wu P."/>
            <person name="Xiong Z."/>
            <person name="Liu N."/>
            <person name="Zhao N."/>
            <person name="Ji M."/>
            <person name="Qiu Y."/>
            <person name="Yang B."/>
        </authorList>
    </citation>
    <scope>NUCLEOTIDE SEQUENCE [LARGE SCALE GENOMIC DNA]</scope>
    <source>
        <strain evidence="1">Ann1</strain>
    </source>
</reference>
<evidence type="ECO:0000313" key="1">
    <source>
        <dbReference type="EMBL" id="KAJ0183612.1"/>
    </source>
</evidence>
<dbReference type="EMBL" id="CM034387">
    <property type="protein sequence ID" value="KAJ0183612.1"/>
    <property type="molecule type" value="Genomic_DNA"/>
</dbReference>
<organism evidence="1 2">
    <name type="scientific">Dendrolimus kikuchii</name>
    <dbReference type="NCBI Taxonomy" id="765133"/>
    <lineage>
        <taxon>Eukaryota</taxon>
        <taxon>Metazoa</taxon>
        <taxon>Ecdysozoa</taxon>
        <taxon>Arthropoda</taxon>
        <taxon>Hexapoda</taxon>
        <taxon>Insecta</taxon>
        <taxon>Pterygota</taxon>
        <taxon>Neoptera</taxon>
        <taxon>Endopterygota</taxon>
        <taxon>Lepidoptera</taxon>
        <taxon>Glossata</taxon>
        <taxon>Ditrysia</taxon>
        <taxon>Bombycoidea</taxon>
        <taxon>Lasiocampidae</taxon>
        <taxon>Dendrolimus</taxon>
    </lineage>
</organism>
<accession>A0ACC1DJ21</accession>
<gene>
    <name evidence="1" type="ORF">K1T71_000035</name>
</gene>
<evidence type="ECO:0000313" key="2">
    <source>
        <dbReference type="Proteomes" id="UP000824533"/>
    </source>
</evidence>
<protein>
    <submittedName>
        <fullName evidence="1">Uncharacterized protein</fullName>
    </submittedName>
</protein>